<evidence type="ECO:0000256" key="8">
    <source>
        <dbReference type="SAM" id="Phobius"/>
    </source>
</evidence>
<evidence type="ECO:0000256" key="6">
    <source>
        <dbReference type="ARBA" id="ARBA00022989"/>
    </source>
</evidence>
<feature type="transmembrane region" description="Helical" evidence="8">
    <location>
        <begin position="245"/>
        <end position="268"/>
    </location>
</feature>
<feature type="transmembrane region" description="Helical" evidence="8">
    <location>
        <begin position="335"/>
        <end position="358"/>
    </location>
</feature>
<dbReference type="Pfam" id="PF07690">
    <property type="entry name" value="MFS_1"/>
    <property type="match status" value="1"/>
</dbReference>
<accession>A0A9D2KX50</accession>
<dbReference type="PROSITE" id="PS50850">
    <property type="entry name" value="MFS"/>
    <property type="match status" value="1"/>
</dbReference>
<evidence type="ECO:0000256" key="4">
    <source>
        <dbReference type="ARBA" id="ARBA00022475"/>
    </source>
</evidence>
<name>A0A9D2KX50_9BACE</name>
<dbReference type="InterPro" id="IPR020846">
    <property type="entry name" value="MFS_dom"/>
</dbReference>
<evidence type="ECO:0000256" key="7">
    <source>
        <dbReference type="ARBA" id="ARBA00023136"/>
    </source>
</evidence>
<feature type="transmembrane region" description="Helical" evidence="8">
    <location>
        <begin position="364"/>
        <end position="384"/>
    </location>
</feature>
<dbReference type="AlphaFoldDB" id="A0A9D2KX50"/>
<feature type="transmembrane region" description="Helical" evidence="8">
    <location>
        <begin position="102"/>
        <end position="119"/>
    </location>
</feature>
<dbReference type="GO" id="GO:1990961">
    <property type="term" value="P:xenobiotic detoxification by transmembrane export across the plasma membrane"/>
    <property type="evidence" value="ECO:0007669"/>
    <property type="project" value="InterPro"/>
</dbReference>
<feature type="transmembrane region" description="Helical" evidence="8">
    <location>
        <begin position="78"/>
        <end position="96"/>
    </location>
</feature>
<dbReference type="InterPro" id="IPR036259">
    <property type="entry name" value="MFS_trans_sf"/>
</dbReference>
<dbReference type="SUPFAM" id="SSF103473">
    <property type="entry name" value="MFS general substrate transporter"/>
    <property type="match status" value="1"/>
</dbReference>
<keyword evidence="5 8" id="KW-0812">Transmembrane</keyword>
<dbReference type="InterPro" id="IPR004812">
    <property type="entry name" value="Efflux_drug-R_Bcr/CmlA"/>
</dbReference>
<evidence type="ECO:0000256" key="2">
    <source>
        <dbReference type="ARBA" id="ARBA00006236"/>
    </source>
</evidence>
<feature type="transmembrane region" description="Helical" evidence="8">
    <location>
        <begin position="280"/>
        <end position="298"/>
    </location>
</feature>
<dbReference type="InterPro" id="IPR011701">
    <property type="entry name" value="MFS"/>
</dbReference>
<evidence type="ECO:0000313" key="11">
    <source>
        <dbReference type="Proteomes" id="UP000823862"/>
    </source>
</evidence>
<organism evidence="10 11">
    <name type="scientific">Candidatus Bacteroides avicola</name>
    <dbReference type="NCBI Taxonomy" id="2838468"/>
    <lineage>
        <taxon>Bacteria</taxon>
        <taxon>Pseudomonadati</taxon>
        <taxon>Bacteroidota</taxon>
        <taxon>Bacteroidia</taxon>
        <taxon>Bacteroidales</taxon>
        <taxon>Bacteroidaceae</taxon>
        <taxon>Bacteroides</taxon>
    </lineage>
</organism>
<dbReference type="CDD" id="cd17320">
    <property type="entry name" value="MFS_MdfA_MDR_like"/>
    <property type="match status" value="1"/>
</dbReference>
<feature type="transmembrane region" description="Helical" evidence="8">
    <location>
        <begin position="304"/>
        <end position="328"/>
    </location>
</feature>
<proteinExistence type="inferred from homology"/>
<protein>
    <submittedName>
        <fullName evidence="10">Multidrug effflux MFS transporter</fullName>
    </submittedName>
</protein>
<keyword evidence="3" id="KW-0813">Transport</keyword>
<sequence>MNRENEKKGFILMFLGILSAFGPFVMDMYLPTLPAMADYFDTTSSGVQLGLTTGMVGLAVGQLLFGPLSDRYGRRCPLLVAMGLFLLSTWGCLFSADICQFVAFRFVQGIAGAGGVVISRSIAADKYSGRALAAMLAVIGAVNGVASVAAPVAGGVLAGLGGWRGVFWFLWGLGAVLLAACLYFRESLPASRRSHVPWRETLGTFAEVLRNRACLSYILQYGFAMAVLFVNIASAPFIMQQHYGLTPVQFSLCFGINAVGMVASSALVVRMPSMQQALHWGNNGMLFFAVLLMLALSAPCDFWLYELLLFALLTMVGLSFTAASALAMDSERHHAGIASALLGVIAFAWGGIVSPLVGLGDIRVTAGILFFIGSLCAWVCGLPVPVMQMLRRRI</sequence>
<evidence type="ECO:0000259" key="9">
    <source>
        <dbReference type="PROSITE" id="PS50850"/>
    </source>
</evidence>
<evidence type="ECO:0000256" key="3">
    <source>
        <dbReference type="ARBA" id="ARBA00022448"/>
    </source>
</evidence>
<feature type="transmembrane region" description="Helical" evidence="8">
    <location>
        <begin position="218"/>
        <end position="239"/>
    </location>
</feature>
<dbReference type="Proteomes" id="UP000823862">
    <property type="component" value="Unassembled WGS sequence"/>
</dbReference>
<comment type="subcellular location">
    <subcellularLocation>
        <location evidence="1">Cell membrane</location>
        <topology evidence="1">Multi-pass membrane protein</topology>
    </subcellularLocation>
</comment>
<feature type="transmembrane region" description="Helical" evidence="8">
    <location>
        <begin position="131"/>
        <end position="153"/>
    </location>
</feature>
<dbReference type="GO" id="GO:0005886">
    <property type="term" value="C:plasma membrane"/>
    <property type="evidence" value="ECO:0007669"/>
    <property type="project" value="UniProtKB-SubCell"/>
</dbReference>
<comment type="caution">
    <text evidence="10">The sequence shown here is derived from an EMBL/GenBank/DDBJ whole genome shotgun (WGS) entry which is preliminary data.</text>
</comment>
<comment type="similarity">
    <text evidence="2">Belongs to the major facilitator superfamily. Bcr/CmlA family.</text>
</comment>
<feature type="transmembrane region" description="Helical" evidence="8">
    <location>
        <begin position="46"/>
        <end position="66"/>
    </location>
</feature>
<dbReference type="GO" id="GO:0042910">
    <property type="term" value="F:xenobiotic transmembrane transporter activity"/>
    <property type="evidence" value="ECO:0007669"/>
    <property type="project" value="InterPro"/>
</dbReference>
<dbReference type="PANTHER" id="PTHR23502">
    <property type="entry name" value="MAJOR FACILITATOR SUPERFAMILY"/>
    <property type="match status" value="1"/>
</dbReference>
<gene>
    <name evidence="10" type="ORF">H9950_10130</name>
</gene>
<reference evidence="10" key="1">
    <citation type="journal article" date="2021" name="PeerJ">
        <title>Extensive microbial diversity within the chicken gut microbiome revealed by metagenomics and culture.</title>
        <authorList>
            <person name="Gilroy R."/>
            <person name="Ravi A."/>
            <person name="Getino M."/>
            <person name="Pursley I."/>
            <person name="Horton D.L."/>
            <person name="Alikhan N.F."/>
            <person name="Baker D."/>
            <person name="Gharbi K."/>
            <person name="Hall N."/>
            <person name="Watson M."/>
            <person name="Adriaenssens E.M."/>
            <person name="Foster-Nyarko E."/>
            <person name="Jarju S."/>
            <person name="Secka A."/>
            <person name="Antonio M."/>
            <person name="Oren A."/>
            <person name="Chaudhuri R.R."/>
            <person name="La Ragione R."/>
            <person name="Hildebrand F."/>
            <person name="Pallen M.J."/>
        </authorList>
    </citation>
    <scope>NUCLEOTIDE SEQUENCE</scope>
    <source>
        <strain evidence="10">ChiHjej12B11-9795</strain>
    </source>
</reference>
<evidence type="ECO:0000256" key="5">
    <source>
        <dbReference type="ARBA" id="ARBA00022692"/>
    </source>
</evidence>
<dbReference type="EMBL" id="DWZI01000050">
    <property type="protein sequence ID" value="HJA86525.1"/>
    <property type="molecule type" value="Genomic_DNA"/>
</dbReference>
<evidence type="ECO:0000313" key="10">
    <source>
        <dbReference type="EMBL" id="HJA86525.1"/>
    </source>
</evidence>
<dbReference type="PANTHER" id="PTHR23502:SF132">
    <property type="entry name" value="POLYAMINE TRANSPORTER 2-RELATED"/>
    <property type="match status" value="1"/>
</dbReference>
<feature type="transmembrane region" description="Helical" evidence="8">
    <location>
        <begin position="165"/>
        <end position="184"/>
    </location>
</feature>
<reference evidence="10" key="2">
    <citation type="submission" date="2021-04" db="EMBL/GenBank/DDBJ databases">
        <authorList>
            <person name="Gilroy R."/>
        </authorList>
    </citation>
    <scope>NUCLEOTIDE SEQUENCE</scope>
    <source>
        <strain evidence="10">ChiHjej12B11-9795</strain>
    </source>
</reference>
<keyword evidence="7 8" id="KW-0472">Membrane</keyword>
<dbReference type="NCBIfam" id="TIGR00710">
    <property type="entry name" value="efflux_Bcr_CflA"/>
    <property type="match status" value="1"/>
</dbReference>
<evidence type="ECO:0000256" key="1">
    <source>
        <dbReference type="ARBA" id="ARBA00004651"/>
    </source>
</evidence>
<feature type="domain" description="Major facilitator superfamily (MFS) profile" evidence="9">
    <location>
        <begin position="8"/>
        <end position="392"/>
    </location>
</feature>
<dbReference type="Gene3D" id="1.20.1720.10">
    <property type="entry name" value="Multidrug resistance protein D"/>
    <property type="match status" value="1"/>
</dbReference>
<feature type="transmembrane region" description="Helical" evidence="8">
    <location>
        <begin position="9"/>
        <end position="26"/>
    </location>
</feature>
<keyword evidence="6 8" id="KW-1133">Transmembrane helix</keyword>
<keyword evidence="4" id="KW-1003">Cell membrane</keyword>